<accession>A0ABW4SVJ8</accession>
<proteinExistence type="predicted"/>
<reference evidence="2" key="1">
    <citation type="journal article" date="2019" name="Int. J. Syst. Evol. Microbiol.">
        <title>The Global Catalogue of Microorganisms (GCM) 10K type strain sequencing project: providing services to taxonomists for standard genome sequencing and annotation.</title>
        <authorList>
            <consortium name="The Broad Institute Genomics Platform"/>
            <consortium name="The Broad Institute Genome Sequencing Center for Infectious Disease"/>
            <person name="Wu L."/>
            <person name="Ma J."/>
        </authorList>
    </citation>
    <scope>NUCLEOTIDE SEQUENCE [LARGE SCALE GENOMIC DNA]</scope>
    <source>
        <strain evidence="2">ICMP 6774ER</strain>
    </source>
</reference>
<evidence type="ECO:0000313" key="1">
    <source>
        <dbReference type="EMBL" id="MFD1933541.1"/>
    </source>
</evidence>
<dbReference type="EMBL" id="JBHUFV010000033">
    <property type="protein sequence ID" value="MFD1933541.1"/>
    <property type="molecule type" value="Genomic_DNA"/>
</dbReference>
<dbReference type="RefSeq" id="WP_379573581.1">
    <property type="nucleotide sequence ID" value="NZ_JBHUFV010000033.1"/>
</dbReference>
<keyword evidence="2" id="KW-1185">Reference proteome</keyword>
<evidence type="ECO:0000313" key="2">
    <source>
        <dbReference type="Proteomes" id="UP001597368"/>
    </source>
</evidence>
<comment type="caution">
    <text evidence="1">The sequence shown here is derived from an EMBL/GenBank/DDBJ whole genome shotgun (WGS) entry which is preliminary data.</text>
</comment>
<organism evidence="1 2">
    <name type="scientific">Nonomuraea mangrovi</name>
    <dbReference type="NCBI Taxonomy" id="2316207"/>
    <lineage>
        <taxon>Bacteria</taxon>
        <taxon>Bacillati</taxon>
        <taxon>Actinomycetota</taxon>
        <taxon>Actinomycetes</taxon>
        <taxon>Streptosporangiales</taxon>
        <taxon>Streptosporangiaceae</taxon>
        <taxon>Nonomuraea</taxon>
    </lineage>
</organism>
<sequence>MGFDLWLPFLKCWGRQWPFARLAAPRSAFEQSIIGGLPAFSPISEGESDAAEMRLGCAFTPSLRALLPAINDRRYAGLV</sequence>
<gene>
    <name evidence="1" type="ORF">ACFSKW_18955</name>
</gene>
<protein>
    <submittedName>
        <fullName evidence="1">Uncharacterized protein</fullName>
    </submittedName>
</protein>
<dbReference type="Proteomes" id="UP001597368">
    <property type="component" value="Unassembled WGS sequence"/>
</dbReference>
<name>A0ABW4SVJ8_9ACTN</name>